<name>A0A938YNF7_9ARCH</name>
<dbReference type="PANTHER" id="PTHR21340:SF0">
    <property type="entry name" value="BIS(5'-NUCLEOSYL)-TETRAPHOSPHATASE [ASYMMETRICAL]"/>
    <property type="match status" value="1"/>
</dbReference>
<dbReference type="Proteomes" id="UP000809243">
    <property type="component" value="Unassembled WGS sequence"/>
</dbReference>
<evidence type="ECO:0000256" key="2">
    <source>
        <dbReference type="ARBA" id="ARBA00018911"/>
    </source>
</evidence>
<evidence type="ECO:0000256" key="5">
    <source>
        <dbReference type="ARBA" id="ARBA00032644"/>
    </source>
</evidence>
<accession>A0A938YNF7</accession>
<dbReference type="InterPro" id="IPR020084">
    <property type="entry name" value="NUDIX_hydrolase_CS"/>
</dbReference>
<dbReference type="PROSITE" id="PS00893">
    <property type="entry name" value="NUDIX_BOX"/>
    <property type="match status" value="1"/>
</dbReference>
<dbReference type="SUPFAM" id="SSF55811">
    <property type="entry name" value="Nudix"/>
    <property type="match status" value="1"/>
</dbReference>
<evidence type="ECO:0000313" key="8">
    <source>
        <dbReference type="Proteomes" id="UP000809243"/>
    </source>
</evidence>
<dbReference type="EMBL" id="JAFGDB010000046">
    <property type="protein sequence ID" value="MBN2067389.1"/>
    <property type="molecule type" value="Genomic_DNA"/>
</dbReference>
<feature type="domain" description="Nudix hydrolase" evidence="6">
    <location>
        <begin position="2"/>
        <end position="133"/>
    </location>
</feature>
<dbReference type="PROSITE" id="PS51462">
    <property type="entry name" value="NUDIX"/>
    <property type="match status" value="1"/>
</dbReference>
<dbReference type="GO" id="GO:0006167">
    <property type="term" value="P:AMP biosynthetic process"/>
    <property type="evidence" value="ECO:0007669"/>
    <property type="project" value="TreeGrafter"/>
</dbReference>
<dbReference type="InterPro" id="IPR003565">
    <property type="entry name" value="Tetra_PHTase"/>
</dbReference>
<sequence>MPKEKSVGAVVFIEQDDDLLFLLLHYTAGHWGFPKGHVEPGETEEQTLLREVEEETGLKGVEIIPGFEQHTSYFFRGNAGTVFKEVVFYLARAPSSDVRLSSEHQAFRWLPFQNAMKRLTFKNTRAILQRANSFLRQKNGADS</sequence>
<organism evidence="7 8">
    <name type="scientific">Candidatus Iainarchaeum sp</name>
    <dbReference type="NCBI Taxonomy" id="3101447"/>
    <lineage>
        <taxon>Archaea</taxon>
        <taxon>Candidatus Iainarchaeota</taxon>
        <taxon>Candidatus Iainarchaeia</taxon>
        <taxon>Candidatus Iainarchaeales</taxon>
        <taxon>Candidatus Iainarchaeaceae</taxon>
        <taxon>Candidatus Iainarchaeum</taxon>
    </lineage>
</organism>
<evidence type="ECO:0000256" key="1">
    <source>
        <dbReference type="ARBA" id="ARBA00005582"/>
    </source>
</evidence>
<dbReference type="AlphaFoldDB" id="A0A938YNF7"/>
<evidence type="ECO:0000256" key="3">
    <source>
        <dbReference type="ARBA" id="ARBA00022741"/>
    </source>
</evidence>
<dbReference type="InterPro" id="IPR051325">
    <property type="entry name" value="Nudix_hydrolase_domain"/>
</dbReference>
<dbReference type="PRINTS" id="PR00502">
    <property type="entry name" value="NUDIXFAMILY"/>
</dbReference>
<evidence type="ECO:0000259" key="6">
    <source>
        <dbReference type="PROSITE" id="PS51462"/>
    </source>
</evidence>
<protein>
    <recommendedName>
        <fullName evidence="2">Bis(5'-nucleosyl)-tetraphosphatase [asymmetrical]</fullName>
    </recommendedName>
    <alternativeName>
        <fullName evidence="5">Diadenosine 5',5'''-P1,P4-tetraphosphate asymmetrical hydrolase</fullName>
    </alternativeName>
</protein>
<dbReference type="CDD" id="cd03428">
    <property type="entry name" value="NUDIX_Ap4A_Nudt2"/>
    <property type="match status" value="1"/>
</dbReference>
<dbReference type="GO" id="GO:0000166">
    <property type="term" value="F:nucleotide binding"/>
    <property type="evidence" value="ECO:0007669"/>
    <property type="project" value="UniProtKB-KW"/>
</dbReference>
<dbReference type="InterPro" id="IPR020476">
    <property type="entry name" value="Nudix_hydrolase"/>
</dbReference>
<dbReference type="PANTHER" id="PTHR21340">
    <property type="entry name" value="DIADENOSINE 5,5-P1,P4-TETRAPHOSPHATE PYROPHOSPHOHYDROLASE MUTT"/>
    <property type="match status" value="1"/>
</dbReference>
<dbReference type="InterPro" id="IPR015797">
    <property type="entry name" value="NUDIX_hydrolase-like_dom_sf"/>
</dbReference>
<dbReference type="GO" id="GO:0006754">
    <property type="term" value="P:ATP biosynthetic process"/>
    <property type="evidence" value="ECO:0007669"/>
    <property type="project" value="TreeGrafter"/>
</dbReference>
<keyword evidence="4" id="KW-0378">Hydrolase</keyword>
<comment type="similarity">
    <text evidence="1">Belongs to the Nudix hydrolase family.</text>
</comment>
<dbReference type="InterPro" id="IPR000086">
    <property type="entry name" value="NUDIX_hydrolase_dom"/>
</dbReference>
<evidence type="ECO:0000313" key="7">
    <source>
        <dbReference type="EMBL" id="MBN2067389.1"/>
    </source>
</evidence>
<dbReference type="GO" id="GO:0004081">
    <property type="term" value="F:bis(5'-nucleosyl)-tetraphosphatase (asymmetrical) activity"/>
    <property type="evidence" value="ECO:0007669"/>
    <property type="project" value="TreeGrafter"/>
</dbReference>
<proteinExistence type="inferred from homology"/>
<gene>
    <name evidence="7" type="ORF">JW744_02885</name>
</gene>
<comment type="caution">
    <text evidence="7">The sequence shown here is derived from an EMBL/GenBank/DDBJ whole genome shotgun (WGS) entry which is preliminary data.</text>
</comment>
<keyword evidence="3" id="KW-0547">Nucleotide-binding</keyword>
<evidence type="ECO:0000256" key="4">
    <source>
        <dbReference type="ARBA" id="ARBA00022801"/>
    </source>
</evidence>
<reference evidence="7" key="1">
    <citation type="submission" date="2021-01" db="EMBL/GenBank/DDBJ databases">
        <title>Active Sulfur Cycling in an Early Earth Analoge.</title>
        <authorList>
            <person name="Hahn C.R."/>
            <person name="Youssef N.H."/>
            <person name="Elshahed M."/>
        </authorList>
    </citation>
    <scope>NUCLEOTIDE SEQUENCE</scope>
    <source>
        <strain evidence="7">Zod_Metabat.1151</strain>
    </source>
</reference>
<dbReference type="Pfam" id="PF00293">
    <property type="entry name" value="NUDIX"/>
    <property type="match status" value="1"/>
</dbReference>
<dbReference type="Gene3D" id="3.90.79.10">
    <property type="entry name" value="Nucleoside Triphosphate Pyrophosphohydrolase"/>
    <property type="match status" value="1"/>
</dbReference>